<feature type="domain" description="DUF7933" evidence="2">
    <location>
        <begin position="333"/>
        <end position="447"/>
    </location>
</feature>
<evidence type="ECO:0000256" key="1">
    <source>
        <dbReference type="SAM" id="SignalP"/>
    </source>
</evidence>
<evidence type="ECO:0000313" key="4">
    <source>
        <dbReference type="Proteomes" id="UP000076830"/>
    </source>
</evidence>
<reference evidence="3 4" key="1">
    <citation type="submission" date="2016-04" db="EMBL/GenBank/DDBJ databases">
        <title>Complete genome sequence of Dokdonella koreensis DS-123T.</title>
        <authorList>
            <person name="Kim J.F."/>
            <person name="Lee H."/>
            <person name="Kwak M.-J."/>
        </authorList>
    </citation>
    <scope>NUCLEOTIDE SEQUENCE [LARGE SCALE GENOMIC DNA]</scope>
    <source>
        <strain evidence="3 4">DS-123</strain>
    </source>
</reference>
<gene>
    <name evidence="3" type="ORF">I596_3616</name>
</gene>
<sequence length="638" mass="67046">MNKAIIMLLAGLSAGSSAVCTAAEPALGAPPALRAYAGIDQDRSAALDDAYAAFDLRALSAWPTGFSVIESLPIALAAERFLNYGMGTFIDDSFGLQFLLGPGGRFASLDTGTGALTPLTDRLQPADQPWLWCYQTMATPCWSALHWDATTRTLFAMAIDPWAPPYASRIYTIDPVAGTARPVGEPLTGLIVRPMAIDPHGRMVGYDELSRQLLEIDKRSGAYDVIGTLDLAPSIPPGGLLPGADMGFSADGTLWLVGTRWDAEVQPKSTYYHSYAFTVDRQTARGTLAGDAGLVNVHHLSIAEANRGPDVLFAEGFNGADAYDFRLAVDIAEPAPVPAGEPTPLLLRLSNFGSGEIVLTAPWTITLPASVAVADVPAVHSDCPDAFVRADAGASQVEVRAGVRVRSELTCTIEFAIRATQAGNHTITVPERAVQTQNGGNGNTATTVFVASPAVVSPVLYDQIHYIGEGGGAYAVRWDAGVGPGPTWSSEGADDFSVDGAGWTITEIQLMGGAASQQVDLAIYPDAGGLPGETPACAAAATPFTYPPDGPRALVSAPLPTPCTLAPGSYWLGVSFVNDYSFWQPNLPISGRQAVWRNPGGGVLAQVAPCPTWNTLTHCLGAIQQGKDFSFRLIGTRS</sequence>
<keyword evidence="4" id="KW-1185">Reference proteome</keyword>
<name>A0A160DYC3_9GAMM</name>
<dbReference type="OrthoDB" id="9815730at2"/>
<proteinExistence type="predicted"/>
<dbReference type="KEGG" id="dko:I596_3616"/>
<accession>A0A160DYC3</accession>
<dbReference type="InterPro" id="IPR057693">
    <property type="entry name" value="DUF7933"/>
</dbReference>
<dbReference type="AlphaFoldDB" id="A0A160DYC3"/>
<organism evidence="3 4">
    <name type="scientific">Dokdonella koreensis DS-123</name>
    <dbReference type="NCBI Taxonomy" id="1300342"/>
    <lineage>
        <taxon>Bacteria</taxon>
        <taxon>Pseudomonadati</taxon>
        <taxon>Pseudomonadota</taxon>
        <taxon>Gammaproteobacteria</taxon>
        <taxon>Lysobacterales</taxon>
        <taxon>Rhodanobacteraceae</taxon>
        <taxon>Dokdonella</taxon>
    </lineage>
</organism>
<protein>
    <submittedName>
        <fullName evidence="3">Alkaline phosphatase</fullName>
    </submittedName>
</protein>
<dbReference type="SUPFAM" id="SSF75011">
    <property type="entry name" value="3-carboxy-cis,cis-mucoante lactonizing enzyme"/>
    <property type="match status" value="1"/>
</dbReference>
<dbReference type="RefSeq" id="WP_067650661.1">
    <property type="nucleotide sequence ID" value="NZ_CP015249.1"/>
</dbReference>
<evidence type="ECO:0000259" key="2">
    <source>
        <dbReference type="Pfam" id="PF25564"/>
    </source>
</evidence>
<feature type="signal peptide" evidence="1">
    <location>
        <begin position="1"/>
        <end position="22"/>
    </location>
</feature>
<evidence type="ECO:0000313" key="3">
    <source>
        <dbReference type="EMBL" id="ANB19604.1"/>
    </source>
</evidence>
<dbReference type="Proteomes" id="UP000076830">
    <property type="component" value="Chromosome"/>
</dbReference>
<feature type="chain" id="PRO_5007813862" evidence="1">
    <location>
        <begin position="23"/>
        <end position="638"/>
    </location>
</feature>
<dbReference type="Pfam" id="PF25564">
    <property type="entry name" value="DUF7933"/>
    <property type="match status" value="1"/>
</dbReference>
<keyword evidence="1" id="KW-0732">Signal</keyword>
<dbReference type="EMBL" id="CP015249">
    <property type="protein sequence ID" value="ANB19604.1"/>
    <property type="molecule type" value="Genomic_DNA"/>
</dbReference>